<evidence type="ECO:0000313" key="4">
    <source>
        <dbReference type="Proteomes" id="UP000431826"/>
    </source>
</evidence>
<dbReference type="PRINTS" id="PR00412">
    <property type="entry name" value="EPOXHYDRLASE"/>
</dbReference>
<dbReference type="AlphaFoldDB" id="A0A640UKC8"/>
<dbReference type="InterPro" id="IPR050266">
    <property type="entry name" value="AB_hydrolase_sf"/>
</dbReference>
<dbReference type="SUPFAM" id="SSF53474">
    <property type="entry name" value="alpha/beta-Hydrolases"/>
    <property type="match status" value="1"/>
</dbReference>
<sequence length="299" mass="32399">MSSVNCREITMGYEDEGSGDPLVLVHGHPFDRSMWRPQIEHFSQAGWRVIAPDLRGYGQSTVVPGTTPLETFARDLLALLDRLGIERFVLGGLSMGGQIVMECYRLFPERIQGLVLADTFAAAETEEGRTARHNMAARLLREGMTGYAQEVLAKMVSAHTLTHRPEAAAHVLAMMTATPPEGAAAALRGRAERPDYGDLLTRVSVPALVVVGTEDTYTPVSDARDIHARVPDATLTLIERTGHLPNLERPDAFNTALAEFLHALPDDSRPNNPLPGPTSGAHPLLPSPTPPGPRDVTQP</sequence>
<dbReference type="InterPro" id="IPR029058">
    <property type="entry name" value="AB_hydrolase_fold"/>
</dbReference>
<evidence type="ECO:0000259" key="2">
    <source>
        <dbReference type="Pfam" id="PF00561"/>
    </source>
</evidence>
<dbReference type="Pfam" id="PF00561">
    <property type="entry name" value="Abhydrolase_1"/>
    <property type="match status" value="1"/>
</dbReference>
<protein>
    <submittedName>
        <fullName evidence="3">Alpha/beta hydrolase</fullName>
    </submittedName>
</protein>
<feature type="region of interest" description="Disordered" evidence="1">
    <location>
        <begin position="264"/>
        <end position="299"/>
    </location>
</feature>
<dbReference type="Gene3D" id="3.40.50.1820">
    <property type="entry name" value="alpha/beta hydrolase"/>
    <property type="match status" value="1"/>
</dbReference>
<dbReference type="EMBL" id="BLIR01000001">
    <property type="protein sequence ID" value="GFE36257.1"/>
    <property type="molecule type" value="Genomic_DNA"/>
</dbReference>
<comment type="caution">
    <text evidence="3">The sequence shown here is derived from an EMBL/GenBank/DDBJ whole genome shotgun (WGS) entry which is preliminary data.</text>
</comment>
<gene>
    <name evidence="3" type="ORF">Stube_09300</name>
</gene>
<dbReference type="PRINTS" id="PR00111">
    <property type="entry name" value="ABHYDROLASE"/>
</dbReference>
<reference evidence="3 4" key="1">
    <citation type="submission" date="2019-12" db="EMBL/GenBank/DDBJ databases">
        <title>Whole genome shotgun sequence of Streptomyces tubercidicus NBRC 13090.</title>
        <authorList>
            <person name="Ichikawa N."/>
            <person name="Kimura A."/>
            <person name="Kitahashi Y."/>
            <person name="Komaki H."/>
            <person name="Tamura T."/>
        </authorList>
    </citation>
    <scope>NUCLEOTIDE SEQUENCE [LARGE SCALE GENOMIC DNA]</scope>
    <source>
        <strain evidence="3 4">NBRC 13090</strain>
    </source>
</reference>
<dbReference type="Proteomes" id="UP000431826">
    <property type="component" value="Unassembled WGS sequence"/>
</dbReference>
<dbReference type="GeneID" id="96282103"/>
<keyword evidence="4" id="KW-1185">Reference proteome</keyword>
<dbReference type="GO" id="GO:0016787">
    <property type="term" value="F:hydrolase activity"/>
    <property type="evidence" value="ECO:0007669"/>
    <property type="project" value="UniProtKB-KW"/>
</dbReference>
<dbReference type="InterPro" id="IPR000073">
    <property type="entry name" value="AB_hydrolase_1"/>
</dbReference>
<dbReference type="PANTHER" id="PTHR43798">
    <property type="entry name" value="MONOACYLGLYCEROL LIPASE"/>
    <property type="match status" value="1"/>
</dbReference>
<proteinExistence type="predicted"/>
<name>A0A640UKC8_9ACTN</name>
<evidence type="ECO:0000256" key="1">
    <source>
        <dbReference type="SAM" id="MobiDB-lite"/>
    </source>
</evidence>
<keyword evidence="3" id="KW-0378">Hydrolase</keyword>
<organism evidence="3 4">
    <name type="scientific">Streptomyces tubercidicus</name>
    <dbReference type="NCBI Taxonomy" id="47759"/>
    <lineage>
        <taxon>Bacteria</taxon>
        <taxon>Bacillati</taxon>
        <taxon>Actinomycetota</taxon>
        <taxon>Actinomycetes</taxon>
        <taxon>Kitasatosporales</taxon>
        <taxon>Streptomycetaceae</taxon>
        <taxon>Streptomyces</taxon>
    </lineage>
</organism>
<dbReference type="OrthoDB" id="9785847at2"/>
<accession>A0A640UKC8</accession>
<dbReference type="InterPro" id="IPR000639">
    <property type="entry name" value="Epox_hydrolase-like"/>
</dbReference>
<feature type="domain" description="AB hydrolase-1" evidence="2">
    <location>
        <begin position="21"/>
        <end position="250"/>
    </location>
</feature>
<evidence type="ECO:0000313" key="3">
    <source>
        <dbReference type="EMBL" id="GFE36257.1"/>
    </source>
</evidence>
<dbReference type="RefSeq" id="WP_159742594.1">
    <property type="nucleotide sequence ID" value="NZ_BLIR01000001.1"/>
</dbReference>